<dbReference type="AlphaFoldDB" id="E1IG22"/>
<dbReference type="PANTHER" id="PTHR43022">
    <property type="entry name" value="PROTEIN SMF"/>
    <property type="match status" value="1"/>
</dbReference>
<gene>
    <name evidence="3" type="ORF">OSCT_2234</name>
</gene>
<sequence length="419" mass="45825">MTVTAHLLTPDTQAILLLTGSLGQVRGRDVQPLSASEYHQVAQILHRHQLRPADLLEGSGLSCLRDAEPLQFDSDRIARLLSRGAALGLIIETWTNRGLWVISRSDPQYPQRLRLRLGKSAPPILYGVGNQKLLDTGGLAIVGSREIDDAAVAFTRTLATRCARDAVQVVSGGARGVDSEAMMTALEAGGTAIGVLAESLVKAAVAGKYRSALRAGQITLITAYDPEAGFSVGNAMGRNKQIYALSDYALVVSASLEQGGTWSGAVENLAQQWVPLFVRATQPMLPGNQRLIERGGTAFTDLILASGTSIRLWLEQQIESHLEPITNKQLQSNDEPDQQTKPNNKESDLFLVIWPYLEEALQIERTDRELAAHFAIELTQVRAWLQRAIEDRMVKKLSKPVRYVAVHRTAQATMLPLFP</sequence>
<comment type="caution">
    <text evidence="3">The sequence shown here is derived from an EMBL/GenBank/DDBJ whole genome shotgun (WGS) entry which is preliminary data.</text>
</comment>
<dbReference type="EMBL" id="ADVR01000097">
    <property type="protein sequence ID" value="EFO79859.1"/>
    <property type="molecule type" value="Genomic_DNA"/>
</dbReference>
<evidence type="ECO:0000313" key="4">
    <source>
        <dbReference type="Proteomes" id="UP000054010"/>
    </source>
</evidence>
<organism evidence="3 4">
    <name type="scientific">Oscillochloris trichoides DG-6</name>
    <dbReference type="NCBI Taxonomy" id="765420"/>
    <lineage>
        <taxon>Bacteria</taxon>
        <taxon>Bacillati</taxon>
        <taxon>Chloroflexota</taxon>
        <taxon>Chloroflexia</taxon>
        <taxon>Chloroflexales</taxon>
        <taxon>Chloroflexineae</taxon>
        <taxon>Oscillochloridaceae</taxon>
        <taxon>Oscillochloris</taxon>
    </lineage>
</organism>
<dbReference type="STRING" id="765420.OSCT_2234"/>
<name>E1IG22_9CHLR</name>
<evidence type="ECO:0000313" key="3">
    <source>
        <dbReference type="EMBL" id="EFO79859.1"/>
    </source>
</evidence>
<reference evidence="3 4" key="1">
    <citation type="journal article" date="2011" name="J. Bacteriol.">
        <title>Draft genome sequence of the anoxygenic filamentous phototrophic bacterium Oscillochloris trichoides subsp. DG-6.</title>
        <authorList>
            <person name="Kuznetsov B.B."/>
            <person name="Ivanovsky R.N."/>
            <person name="Keppen O.I."/>
            <person name="Sukhacheva M.V."/>
            <person name="Bumazhkin B.K."/>
            <person name="Patutina E.O."/>
            <person name="Beletsky A.V."/>
            <person name="Mardanov A.V."/>
            <person name="Baslerov R.V."/>
            <person name="Panteleeva A.N."/>
            <person name="Kolganova T.V."/>
            <person name="Ravin N.V."/>
            <person name="Skryabin K.G."/>
        </authorList>
    </citation>
    <scope>NUCLEOTIDE SEQUENCE [LARGE SCALE GENOMIC DNA]</scope>
    <source>
        <strain evidence="3 4">DG-6</strain>
    </source>
</reference>
<dbReference type="Gene3D" id="3.40.50.450">
    <property type="match status" value="1"/>
</dbReference>
<proteinExistence type="inferred from homology"/>
<accession>E1IG22</accession>
<dbReference type="Proteomes" id="UP000054010">
    <property type="component" value="Unassembled WGS sequence"/>
</dbReference>
<protein>
    <submittedName>
        <fullName evidence="3">Rossmann fold nucleotide-binding protein involved in DNA uptake-like protein</fullName>
    </submittedName>
</protein>
<dbReference type="GO" id="GO:0009294">
    <property type="term" value="P:DNA-mediated transformation"/>
    <property type="evidence" value="ECO:0007669"/>
    <property type="project" value="InterPro"/>
</dbReference>
<feature type="domain" description="Smf/DprA SLOG" evidence="2">
    <location>
        <begin position="101"/>
        <end position="300"/>
    </location>
</feature>
<keyword evidence="4" id="KW-1185">Reference proteome</keyword>
<evidence type="ECO:0000256" key="1">
    <source>
        <dbReference type="ARBA" id="ARBA00006525"/>
    </source>
</evidence>
<dbReference type="PANTHER" id="PTHR43022:SF1">
    <property type="entry name" value="PROTEIN SMF"/>
    <property type="match status" value="1"/>
</dbReference>
<dbReference type="OrthoDB" id="9785707at2"/>
<evidence type="ECO:0000259" key="2">
    <source>
        <dbReference type="Pfam" id="PF02481"/>
    </source>
</evidence>
<dbReference type="Pfam" id="PF02481">
    <property type="entry name" value="DNA_processg_A"/>
    <property type="match status" value="1"/>
</dbReference>
<dbReference type="InterPro" id="IPR057666">
    <property type="entry name" value="DrpA_SLOG"/>
</dbReference>
<dbReference type="SUPFAM" id="SSF102405">
    <property type="entry name" value="MCP/YpsA-like"/>
    <property type="match status" value="1"/>
</dbReference>
<comment type="similarity">
    <text evidence="1">Belongs to the DprA/Smf family.</text>
</comment>
<dbReference type="InterPro" id="IPR003488">
    <property type="entry name" value="DprA"/>
</dbReference>
<dbReference type="HOGENOM" id="CLU_043668_0_0_0"/>
<dbReference type="eggNOG" id="COG0758">
    <property type="taxonomic scope" value="Bacteria"/>
</dbReference>